<keyword evidence="1" id="KW-0175">Coiled coil</keyword>
<dbReference type="AlphaFoldDB" id="A0A8S9IGY2"/>
<reference evidence="3" key="1">
    <citation type="submission" date="2019-12" db="EMBL/GenBank/DDBJ databases">
        <title>Genome sequencing and annotation of Brassica cretica.</title>
        <authorList>
            <person name="Studholme D.J."/>
            <person name="Sarris P.F."/>
        </authorList>
    </citation>
    <scope>NUCLEOTIDE SEQUENCE</scope>
    <source>
        <strain evidence="3">PFS-001/15</strain>
        <tissue evidence="3">Leaf</tissue>
    </source>
</reference>
<dbReference type="EMBL" id="QGKW02001911">
    <property type="protein sequence ID" value="KAF2569141.1"/>
    <property type="molecule type" value="Genomic_DNA"/>
</dbReference>
<feature type="region of interest" description="Disordered" evidence="2">
    <location>
        <begin position="375"/>
        <end position="397"/>
    </location>
</feature>
<name>A0A8S9IGY2_BRACR</name>
<evidence type="ECO:0000256" key="2">
    <source>
        <dbReference type="SAM" id="MobiDB-lite"/>
    </source>
</evidence>
<evidence type="ECO:0000256" key="1">
    <source>
        <dbReference type="SAM" id="Coils"/>
    </source>
</evidence>
<feature type="region of interest" description="Disordered" evidence="2">
    <location>
        <begin position="127"/>
        <end position="172"/>
    </location>
</feature>
<comment type="caution">
    <text evidence="3">The sequence shown here is derived from an EMBL/GenBank/DDBJ whole genome shotgun (WGS) entry which is preliminary data.</text>
</comment>
<proteinExistence type="predicted"/>
<protein>
    <submittedName>
        <fullName evidence="3">Uncharacterized protein</fullName>
    </submittedName>
</protein>
<feature type="compositionally biased region" description="Low complexity" evidence="2">
    <location>
        <begin position="743"/>
        <end position="765"/>
    </location>
</feature>
<gene>
    <name evidence="3" type="ORF">F2Q68_00024882</name>
</gene>
<evidence type="ECO:0000313" key="4">
    <source>
        <dbReference type="Proteomes" id="UP000712281"/>
    </source>
</evidence>
<evidence type="ECO:0000313" key="3">
    <source>
        <dbReference type="EMBL" id="KAF2569141.1"/>
    </source>
</evidence>
<accession>A0A8S9IGY2</accession>
<feature type="compositionally biased region" description="Low complexity" evidence="2">
    <location>
        <begin position="144"/>
        <end position="169"/>
    </location>
</feature>
<dbReference type="Proteomes" id="UP000712281">
    <property type="component" value="Unassembled WGS sequence"/>
</dbReference>
<feature type="region of interest" description="Disordered" evidence="2">
    <location>
        <begin position="740"/>
        <end position="779"/>
    </location>
</feature>
<organism evidence="3 4">
    <name type="scientific">Brassica cretica</name>
    <name type="common">Mustard</name>
    <dbReference type="NCBI Taxonomy" id="69181"/>
    <lineage>
        <taxon>Eukaryota</taxon>
        <taxon>Viridiplantae</taxon>
        <taxon>Streptophyta</taxon>
        <taxon>Embryophyta</taxon>
        <taxon>Tracheophyta</taxon>
        <taxon>Spermatophyta</taxon>
        <taxon>Magnoliopsida</taxon>
        <taxon>eudicotyledons</taxon>
        <taxon>Gunneridae</taxon>
        <taxon>Pentapetalae</taxon>
        <taxon>rosids</taxon>
        <taxon>malvids</taxon>
        <taxon>Brassicales</taxon>
        <taxon>Brassicaceae</taxon>
        <taxon>Brassiceae</taxon>
        <taxon>Brassica</taxon>
    </lineage>
</organism>
<feature type="coiled-coil region" evidence="1">
    <location>
        <begin position="503"/>
        <end position="551"/>
    </location>
</feature>
<sequence>MALSSSWNGFAVVNRRYWSLKSISVTSIDVEACNPAALLSLLPFVVHLLTCLLRFCCACSFKSISSFAMDESLESLVRTPEMADVEDLLRTVPASGPVLPEEVSSLQTMVLVPQAVASSAVQEATSTTQAMVSPVTDSVGRAGSGADLPSSPPADSSGNDSGGENSAADEPVEEVDVDVDAEFFEMISQMNFITGKTFSVSIKTRCRFMEGRGLSKADDWQQKYFFVRVSPASVADSSAVLGPSGIPSLVVYLFSPFLVVYVAWFVDFARCFVLVLHGKFRPLLSWATDRLNRILSPGRIAWVDFTAERVRRSIPRITTASRVITSSPSIVVESSKTKGGPSAGGGSSSILTSAPVVIPPATPNADLSTAAIHSSLDKTTGGGDHLSKAGLSDPDAPTVSPLAATTLSGALVVGGPGVANASERPSAGGSKKRKRMFAFEDPESPSLTPEDCARYLHSFRLSSSSLPDLEDMSFVQEYIEWASCEAQSKIKGNHLVGLFEGKCMRLSDDLEEERCLLAEERERLSAALLSLKTSEENSIKLEAESRDLRAESVVLRKMSPSGTILAESERRCVESAMFARFGRVCGEGLFRTRVDSGVALSSSWNGFAVVNRRYWSLKSLSVTSIDVEACNPATLLSLLPFVLHLVTCLLRFCCAWSFKSISSFAMDESLESLVRTPEMADVEDLLHTVPASSPVLPEEVSSLQTTVLVPQAVASPAVQEATSTTQAMVSPVTDSVGWAGFGADLPSSPPADSSGNDSGGENSAADEPVEVNQGIETMT</sequence>